<evidence type="ECO:0000259" key="1">
    <source>
        <dbReference type="Pfam" id="PF06439"/>
    </source>
</evidence>
<gene>
    <name evidence="2" type="ORF">EGM88_02695</name>
</gene>
<dbReference type="Proteomes" id="UP000270856">
    <property type="component" value="Unassembled WGS sequence"/>
</dbReference>
<dbReference type="EMBL" id="RPFJ01000002">
    <property type="protein sequence ID" value="RPE00188.1"/>
    <property type="molecule type" value="Genomic_DNA"/>
</dbReference>
<evidence type="ECO:0000313" key="3">
    <source>
        <dbReference type="Proteomes" id="UP000270856"/>
    </source>
</evidence>
<feature type="domain" description="3-keto-alpha-glucoside-1,2-lyase/3-keto-2-hydroxy-glucal hydratase" evidence="1">
    <location>
        <begin position="43"/>
        <end position="243"/>
    </location>
</feature>
<dbReference type="Gene3D" id="2.60.120.560">
    <property type="entry name" value="Exo-inulinase, domain 1"/>
    <property type="match status" value="1"/>
</dbReference>
<protein>
    <submittedName>
        <fullName evidence="2">DUF1080 domain-containing protein</fullName>
    </submittedName>
</protein>
<organism evidence="2 3">
    <name type="scientific">Aureibaculum marinum</name>
    <dbReference type="NCBI Taxonomy" id="2487930"/>
    <lineage>
        <taxon>Bacteria</taxon>
        <taxon>Pseudomonadati</taxon>
        <taxon>Bacteroidota</taxon>
        <taxon>Flavobacteriia</taxon>
        <taxon>Flavobacteriales</taxon>
        <taxon>Flavobacteriaceae</taxon>
        <taxon>Aureibaculum</taxon>
    </lineage>
</organism>
<reference evidence="2 3" key="1">
    <citation type="submission" date="2018-11" db="EMBL/GenBank/DDBJ databases">
        <title>Aureibaculum marinum gen. nov., sp. nov., a member of the family Flavobacteriaceae isolated from the Bohai Sea.</title>
        <authorList>
            <person name="Ji X."/>
        </authorList>
    </citation>
    <scope>NUCLEOTIDE SEQUENCE [LARGE SCALE GENOMIC DNA]</scope>
    <source>
        <strain evidence="2 3">BH-SD17</strain>
    </source>
</reference>
<dbReference type="AlphaFoldDB" id="A0A3N4NZD4"/>
<dbReference type="PROSITE" id="PS51257">
    <property type="entry name" value="PROKAR_LIPOPROTEIN"/>
    <property type="match status" value="1"/>
</dbReference>
<dbReference type="GO" id="GO:0016787">
    <property type="term" value="F:hydrolase activity"/>
    <property type="evidence" value="ECO:0007669"/>
    <property type="project" value="InterPro"/>
</dbReference>
<dbReference type="RefSeq" id="WP_123896425.1">
    <property type="nucleotide sequence ID" value="NZ_RPFJ01000002.1"/>
</dbReference>
<name>A0A3N4NZD4_9FLAO</name>
<dbReference type="InterPro" id="IPR010496">
    <property type="entry name" value="AL/BT2_dom"/>
</dbReference>
<evidence type="ECO:0000313" key="2">
    <source>
        <dbReference type="EMBL" id="RPE00188.1"/>
    </source>
</evidence>
<comment type="caution">
    <text evidence="2">The sequence shown here is derived from an EMBL/GenBank/DDBJ whole genome shotgun (WGS) entry which is preliminary data.</text>
</comment>
<keyword evidence="3" id="KW-1185">Reference proteome</keyword>
<proteinExistence type="predicted"/>
<dbReference type="OrthoDB" id="9806233at2"/>
<accession>A0A3N4NZD4</accession>
<sequence>MKNLTIILILVFAFSACKNNKKETSQAEDINAKSTTNNEKQNEWITLFDGTSMDAWRGYLMDKMPSEWSIQDNTLAFTPSEEGGKDIITKEKFENFELSLEWKISEGGNSGIFWSVLEVENAKIYESALEVQVLDDEKHPDAKNGTDRQAGALYDLVSPSAKVVNPAGEWNTSIIKINHKTNEGSSTLNGIVIATFPLHGEKWDNMVANSKFKDWKNFGKIAKGHIGLQDHGNKVWFRNIKIRKL</sequence>
<dbReference type="Pfam" id="PF06439">
    <property type="entry name" value="3keto-disac_hyd"/>
    <property type="match status" value="1"/>
</dbReference>